<feature type="compositionally biased region" description="Basic and acidic residues" evidence="3">
    <location>
        <begin position="247"/>
        <end position="257"/>
    </location>
</feature>
<feature type="chain" id="PRO_5042228620" evidence="4">
    <location>
        <begin position="20"/>
        <end position="392"/>
    </location>
</feature>
<protein>
    <submittedName>
        <fullName evidence="7">Tyrosinase-like protein</fullName>
    </submittedName>
</protein>
<dbReference type="AlphaFoldDB" id="A0AAE0IVB7"/>
<dbReference type="PROSITE" id="PS00497">
    <property type="entry name" value="TYROSINASE_1"/>
    <property type="match status" value="1"/>
</dbReference>
<keyword evidence="2" id="KW-0560">Oxidoreductase</keyword>
<accession>A0AAE0IVB7</accession>
<reference evidence="7" key="1">
    <citation type="journal article" date="2023" name="Mol. Phylogenet. Evol.">
        <title>Genome-scale phylogeny and comparative genomics of the fungal order Sordariales.</title>
        <authorList>
            <person name="Hensen N."/>
            <person name="Bonometti L."/>
            <person name="Westerberg I."/>
            <person name="Brannstrom I.O."/>
            <person name="Guillou S."/>
            <person name="Cros-Aarteil S."/>
            <person name="Calhoun S."/>
            <person name="Haridas S."/>
            <person name="Kuo A."/>
            <person name="Mondo S."/>
            <person name="Pangilinan J."/>
            <person name="Riley R."/>
            <person name="LaButti K."/>
            <person name="Andreopoulos B."/>
            <person name="Lipzen A."/>
            <person name="Chen C."/>
            <person name="Yan M."/>
            <person name="Daum C."/>
            <person name="Ng V."/>
            <person name="Clum A."/>
            <person name="Steindorff A."/>
            <person name="Ohm R.A."/>
            <person name="Martin F."/>
            <person name="Silar P."/>
            <person name="Natvig D.O."/>
            <person name="Lalanne C."/>
            <person name="Gautier V."/>
            <person name="Ament-Velasquez S.L."/>
            <person name="Kruys A."/>
            <person name="Hutchinson M.I."/>
            <person name="Powell A.J."/>
            <person name="Barry K."/>
            <person name="Miller A.N."/>
            <person name="Grigoriev I.V."/>
            <person name="Debuchy R."/>
            <person name="Gladieux P."/>
            <person name="Hiltunen Thoren M."/>
            <person name="Johannesson H."/>
        </authorList>
    </citation>
    <scope>NUCLEOTIDE SEQUENCE</scope>
    <source>
        <strain evidence="7">CBS 118394</strain>
    </source>
</reference>
<name>A0AAE0IVB7_9PEZI</name>
<feature type="region of interest" description="Disordered" evidence="3">
    <location>
        <begin position="227"/>
        <end position="258"/>
    </location>
</feature>
<comment type="caution">
    <text evidence="7">The sequence shown here is derived from an EMBL/GenBank/DDBJ whole genome shotgun (WGS) entry which is preliminary data.</text>
</comment>
<dbReference type="Proteomes" id="UP001283341">
    <property type="component" value="Unassembled WGS sequence"/>
</dbReference>
<gene>
    <name evidence="7" type="ORF">B0H66DRAFT_92939</name>
</gene>
<feature type="domain" description="Tyrosinase copper-binding" evidence="6">
    <location>
        <begin position="316"/>
        <end position="327"/>
    </location>
</feature>
<dbReference type="PANTHER" id="PTHR11474:SF125">
    <property type="entry name" value="N-ACETYL-6-HYDROXYTRYPTOPHAN OXIDASE IVOB-RELATED"/>
    <property type="match status" value="1"/>
</dbReference>
<dbReference type="Pfam" id="PF00264">
    <property type="entry name" value="Tyrosinase"/>
    <property type="match status" value="1"/>
</dbReference>
<evidence type="ECO:0000313" key="8">
    <source>
        <dbReference type="Proteomes" id="UP001283341"/>
    </source>
</evidence>
<dbReference type="PRINTS" id="PR00092">
    <property type="entry name" value="TYROSINASE"/>
</dbReference>
<dbReference type="GO" id="GO:0046872">
    <property type="term" value="F:metal ion binding"/>
    <property type="evidence" value="ECO:0007669"/>
    <property type="project" value="UniProtKB-KW"/>
</dbReference>
<proteinExistence type="predicted"/>
<evidence type="ECO:0000259" key="5">
    <source>
        <dbReference type="PROSITE" id="PS00497"/>
    </source>
</evidence>
<feature type="signal peptide" evidence="4">
    <location>
        <begin position="1"/>
        <end position="19"/>
    </location>
</feature>
<reference evidence="7" key="2">
    <citation type="submission" date="2023-06" db="EMBL/GenBank/DDBJ databases">
        <authorList>
            <consortium name="Lawrence Berkeley National Laboratory"/>
            <person name="Haridas S."/>
            <person name="Hensen N."/>
            <person name="Bonometti L."/>
            <person name="Westerberg I."/>
            <person name="Brannstrom I.O."/>
            <person name="Guillou S."/>
            <person name="Cros-Aarteil S."/>
            <person name="Calhoun S."/>
            <person name="Kuo A."/>
            <person name="Mondo S."/>
            <person name="Pangilinan J."/>
            <person name="Riley R."/>
            <person name="Labutti K."/>
            <person name="Andreopoulos B."/>
            <person name="Lipzen A."/>
            <person name="Chen C."/>
            <person name="Yanf M."/>
            <person name="Daum C."/>
            <person name="Ng V."/>
            <person name="Clum A."/>
            <person name="Steindorff A."/>
            <person name="Ohm R."/>
            <person name="Martin F."/>
            <person name="Silar P."/>
            <person name="Natvig D."/>
            <person name="Lalanne C."/>
            <person name="Gautier V."/>
            <person name="Ament-Velasquez S.L."/>
            <person name="Kruys A."/>
            <person name="Hutchinson M.I."/>
            <person name="Powell A.J."/>
            <person name="Barry K."/>
            <person name="Miller A.N."/>
            <person name="Grigoriev I.V."/>
            <person name="Debuchy R."/>
            <person name="Gladieux P."/>
            <person name="Thoren M.H."/>
            <person name="Johannesson H."/>
        </authorList>
    </citation>
    <scope>NUCLEOTIDE SEQUENCE</scope>
    <source>
        <strain evidence="7">CBS 118394</strain>
    </source>
</reference>
<feature type="domain" description="Tyrosinase copper-binding" evidence="5">
    <location>
        <begin position="119"/>
        <end position="136"/>
    </location>
</feature>
<evidence type="ECO:0000313" key="7">
    <source>
        <dbReference type="EMBL" id="KAK3331206.1"/>
    </source>
</evidence>
<dbReference type="InterPro" id="IPR050316">
    <property type="entry name" value="Tyrosinase/Hemocyanin"/>
</dbReference>
<evidence type="ECO:0000256" key="2">
    <source>
        <dbReference type="ARBA" id="ARBA00023002"/>
    </source>
</evidence>
<evidence type="ECO:0000256" key="4">
    <source>
        <dbReference type="SAM" id="SignalP"/>
    </source>
</evidence>
<dbReference type="InterPro" id="IPR002227">
    <property type="entry name" value="Tyrosinase_Cu-bd"/>
</dbReference>
<dbReference type="EMBL" id="JAUEDM010000001">
    <property type="protein sequence ID" value="KAK3331206.1"/>
    <property type="molecule type" value="Genomic_DNA"/>
</dbReference>
<keyword evidence="4" id="KW-0732">Signal</keyword>
<dbReference type="PANTHER" id="PTHR11474">
    <property type="entry name" value="TYROSINASE FAMILY MEMBER"/>
    <property type="match status" value="1"/>
</dbReference>
<keyword evidence="1" id="KW-0479">Metal-binding</keyword>
<keyword evidence="8" id="KW-1185">Reference proteome</keyword>
<dbReference type="InterPro" id="IPR008922">
    <property type="entry name" value="Di-copper_centre_dom_sf"/>
</dbReference>
<feature type="compositionally biased region" description="Polar residues" evidence="3">
    <location>
        <begin position="229"/>
        <end position="243"/>
    </location>
</feature>
<sequence>MMLPKPFICLAAALSGAHAAADLPKWAQPAVDAGLALGGLNGIALVKSLMETEGSCNFFNIKYRQEWRTLPSSTQKSFIAAAKCVQKKASLLPAGQIPGAKTMWDDFVFVHMSQTPTIHLTGNFLTWHRYFLSTMEKKLKECGYNGNLPYWEWGLDVNSDLRKSPLLDGSDTSLGSDGKPVTHEGMQILMPFNDQPVKFQPGTGGGCVVKGPFSDLTVRLGPVAKPAYGSTTPVGQADPTQDNPRCLSRDMSSDTGKRFSSFRNTTELIINSNNVEIFQALMSGDPRYVTGEVGIHGGGHDMIGGEMSDPFSSPNDPLFYLHHAQIDRVYWIWQMQDFKNRQGVAGTQTLLDLPPSPNTTVNDLLDVSPLGDPVKIKDMMNTVGGPLCYVYI</sequence>
<dbReference type="Gene3D" id="1.10.1280.10">
    <property type="entry name" value="Di-copper center containing domain from catechol oxidase"/>
    <property type="match status" value="1"/>
</dbReference>
<organism evidence="7 8">
    <name type="scientific">Apodospora peruviana</name>
    <dbReference type="NCBI Taxonomy" id="516989"/>
    <lineage>
        <taxon>Eukaryota</taxon>
        <taxon>Fungi</taxon>
        <taxon>Dikarya</taxon>
        <taxon>Ascomycota</taxon>
        <taxon>Pezizomycotina</taxon>
        <taxon>Sordariomycetes</taxon>
        <taxon>Sordariomycetidae</taxon>
        <taxon>Sordariales</taxon>
        <taxon>Lasiosphaeriaceae</taxon>
        <taxon>Apodospora</taxon>
    </lineage>
</organism>
<dbReference type="GO" id="GO:0016491">
    <property type="term" value="F:oxidoreductase activity"/>
    <property type="evidence" value="ECO:0007669"/>
    <property type="project" value="UniProtKB-KW"/>
</dbReference>
<dbReference type="PROSITE" id="PS00498">
    <property type="entry name" value="TYROSINASE_2"/>
    <property type="match status" value="1"/>
</dbReference>
<dbReference type="SUPFAM" id="SSF48056">
    <property type="entry name" value="Di-copper centre-containing domain"/>
    <property type="match status" value="1"/>
</dbReference>
<evidence type="ECO:0000256" key="3">
    <source>
        <dbReference type="SAM" id="MobiDB-lite"/>
    </source>
</evidence>
<evidence type="ECO:0000256" key="1">
    <source>
        <dbReference type="ARBA" id="ARBA00022723"/>
    </source>
</evidence>
<evidence type="ECO:0000259" key="6">
    <source>
        <dbReference type="PROSITE" id="PS00498"/>
    </source>
</evidence>